<dbReference type="Proteomes" id="UP001164748">
    <property type="component" value="Chromosome"/>
</dbReference>
<dbReference type="InterPro" id="IPR011008">
    <property type="entry name" value="Dimeric_a/b-barrel"/>
</dbReference>
<accession>A0AA47KMK1</accession>
<dbReference type="AlphaFoldDB" id="A0AA47KMK1"/>
<dbReference type="SUPFAM" id="SSF54909">
    <property type="entry name" value="Dimeric alpha+beta barrel"/>
    <property type="match status" value="1"/>
</dbReference>
<feature type="domain" description="Stress-response A/B barrel" evidence="2">
    <location>
        <begin position="2"/>
        <end position="96"/>
    </location>
</feature>
<dbReference type="RefSeq" id="WP_269579680.1">
    <property type="nucleotide sequence ID" value="NZ_CP114588.1"/>
</dbReference>
<dbReference type="PROSITE" id="PS51502">
    <property type="entry name" value="S_R_A_B_BARREL"/>
    <property type="match status" value="1"/>
</dbReference>
<dbReference type="SMART" id="SM00886">
    <property type="entry name" value="Dabb"/>
    <property type="match status" value="1"/>
</dbReference>
<evidence type="ECO:0000256" key="1">
    <source>
        <dbReference type="ARBA" id="ARBA00011738"/>
    </source>
</evidence>
<name>A0AA47KMK1_9GAMM</name>
<dbReference type="EMBL" id="CP114588">
    <property type="protein sequence ID" value="WBA09533.1"/>
    <property type="molecule type" value="Genomic_DNA"/>
</dbReference>
<dbReference type="PANTHER" id="PTHR33178">
    <property type="match status" value="1"/>
</dbReference>
<evidence type="ECO:0000259" key="2">
    <source>
        <dbReference type="PROSITE" id="PS51502"/>
    </source>
</evidence>
<dbReference type="Pfam" id="PF07876">
    <property type="entry name" value="Dabb"/>
    <property type="match status" value="1"/>
</dbReference>
<proteinExistence type="predicted"/>
<protein>
    <submittedName>
        <fullName evidence="3">Dabb family protein</fullName>
    </submittedName>
</protein>
<dbReference type="Gene3D" id="3.30.70.100">
    <property type="match status" value="1"/>
</dbReference>
<reference evidence="3" key="1">
    <citation type="submission" date="2022-09" db="EMBL/GenBank/DDBJ databases">
        <authorList>
            <person name="Li Z.-J."/>
        </authorList>
    </citation>
    <scope>NUCLEOTIDE SEQUENCE</scope>
    <source>
        <strain evidence="3">TGB11</strain>
    </source>
</reference>
<dbReference type="PANTHER" id="PTHR33178:SF10">
    <property type="entry name" value="STRESS-RESPONSE A_B BARREL DOMAIN-CONTAINING PROTEIN"/>
    <property type="match status" value="1"/>
</dbReference>
<comment type="subunit">
    <text evidence="1">Homodimer.</text>
</comment>
<evidence type="ECO:0000313" key="4">
    <source>
        <dbReference type="Proteomes" id="UP001164748"/>
    </source>
</evidence>
<evidence type="ECO:0000313" key="3">
    <source>
        <dbReference type="EMBL" id="WBA09533.1"/>
    </source>
</evidence>
<gene>
    <name evidence="3" type="ORF">N8M53_04870</name>
</gene>
<dbReference type="InterPro" id="IPR013097">
    <property type="entry name" value="Dabb"/>
</dbReference>
<dbReference type="InterPro" id="IPR044662">
    <property type="entry name" value="HS1/DABB1-like"/>
</dbReference>
<organism evidence="3 4">
    <name type="scientific">Salinivibrio kushneri</name>
    <dbReference type="NCBI Taxonomy" id="1908198"/>
    <lineage>
        <taxon>Bacteria</taxon>
        <taxon>Pseudomonadati</taxon>
        <taxon>Pseudomonadota</taxon>
        <taxon>Gammaproteobacteria</taxon>
        <taxon>Vibrionales</taxon>
        <taxon>Vibrionaceae</taxon>
        <taxon>Salinivibrio</taxon>
    </lineage>
</organism>
<sequence>MIRHVLLVRFTANARDDQIQALKDKFESMPSVIDGVESVEWGENNSPEGKDHGYTHVIVMTFRDDAARERYLPHPEHEALKAILRPILEDIIVVDYSVPT</sequence>